<feature type="coiled-coil region" evidence="1">
    <location>
        <begin position="76"/>
        <end position="106"/>
    </location>
</feature>
<gene>
    <name evidence="2" type="ORF">HC175_19780</name>
</gene>
<comment type="caution">
    <text evidence="2">The sequence shown here is derived from an EMBL/GenBank/DDBJ whole genome shotgun (WGS) entry which is preliminary data.</text>
</comment>
<accession>A0ABX1D773</accession>
<name>A0ABX1D773_9FLAO</name>
<keyword evidence="2" id="KW-0378">Hydrolase</keyword>
<keyword evidence="2" id="KW-0255">Endonuclease</keyword>
<feature type="non-terminal residue" evidence="2">
    <location>
        <position position="1"/>
    </location>
</feature>
<feature type="non-terminal residue" evidence="2">
    <location>
        <position position="133"/>
    </location>
</feature>
<evidence type="ECO:0000313" key="3">
    <source>
        <dbReference type="Proteomes" id="UP000703674"/>
    </source>
</evidence>
<keyword evidence="2" id="KW-0540">Nuclease</keyword>
<proteinExistence type="predicted"/>
<keyword evidence="1" id="KW-0175">Coiled coil</keyword>
<keyword evidence="3" id="KW-1185">Reference proteome</keyword>
<evidence type="ECO:0000256" key="1">
    <source>
        <dbReference type="SAM" id="Coils"/>
    </source>
</evidence>
<protein>
    <submittedName>
        <fullName evidence="2">Restriction endonuclease</fullName>
    </submittedName>
</protein>
<sequence>NNHFFKEFSDHLNLFMYLPKTPFIWHLSSGPEKAFDCYIIIYKWSRDKLLRIRSVYIENRERSLVNRQSDLSRDDSAKAQNEKEAIYKQLKELENFKKKIDELLQEGYDPILDDGVGKNIAPLQAKGMLPYEV</sequence>
<dbReference type="GO" id="GO:0004519">
    <property type="term" value="F:endonuclease activity"/>
    <property type="evidence" value="ECO:0007669"/>
    <property type="project" value="UniProtKB-KW"/>
</dbReference>
<reference evidence="2 3" key="1">
    <citation type="submission" date="2020-03" db="EMBL/GenBank/DDBJ databases">
        <title>Salinimicrobium sp. nov, isolated from SCS.</title>
        <authorList>
            <person name="Cao W.R."/>
        </authorList>
    </citation>
    <scope>NUCLEOTIDE SEQUENCE [LARGE SCALE GENOMIC DNA]</scope>
    <source>
        <strain evidence="3">J15B91</strain>
    </source>
</reference>
<dbReference type="EMBL" id="JAAVJR010000865">
    <property type="protein sequence ID" value="NJW55157.1"/>
    <property type="molecule type" value="Genomic_DNA"/>
</dbReference>
<dbReference type="Proteomes" id="UP000703674">
    <property type="component" value="Unassembled WGS sequence"/>
</dbReference>
<evidence type="ECO:0000313" key="2">
    <source>
        <dbReference type="EMBL" id="NJW55157.1"/>
    </source>
</evidence>
<organism evidence="2 3">
    <name type="scientific">Salinimicrobium oceani</name>
    <dbReference type="NCBI Taxonomy" id="2722702"/>
    <lineage>
        <taxon>Bacteria</taxon>
        <taxon>Pseudomonadati</taxon>
        <taxon>Bacteroidota</taxon>
        <taxon>Flavobacteriia</taxon>
        <taxon>Flavobacteriales</taxon>
        <taxon>Flavobacteriaceae</taxon>
        <taxon>Salinimicrobium</taxon>
    </lineage>
</organism>